<feature type="region of interest" description="Disordered" evidence="1">
    <location>
        <begin position="59"/>
        <end position="88"/>
    </location>
</feature>
<evidence type="ECO:0000256" key="1">
    <source>
        <dbReference type="SAM" id="MobiDB-lite"/>
    </source>
</evidence>
<dbReference type="AlphaFoldDB" id="A0A6C0AJX6"/>
<evidence type="ECO:0000313" key="2">
    <source>
        <dbReference type="EMBL" id="QHS79635.1"/>
    </source>
</evidence>
<organism evidence="2">
    <name type="scientific">viral metagenome</name>
    <dbReference type="NCBI Taxonomy" id="1070528"/>
    <lineage>
        <taxon>unclassified sequences</taxon>
        <taxon>metagenomes</taxon>
        <taxon>organismal metagenomes</taxon>
    </lineage>
</organism>
<name>A0A6C0AJX6_9ZZZZ</name>
<sequence>MPRYTACYDAYLEFVIPKSVSEYLLDQDDANNDGKSVGSWWIRYGTFYYVDKNGNRQEIEHETAPDVDYKEPSGDTMIEDCDDGEDEE</sequence>
<proteinExistence type="predicted"/>
<dbReference type="EMBL" id="MN740650">
    <property type="protein sequence ID" value="QHS79635.1"/>
    <property type="molecule type" value="Genomic_DNA"/>
</dbReference>
<protein>
    <submittedName>
        <fullName evidence="2">Uncharacterized protein</fullName>
    </submittedName>
</protein>
<feature type="compositionally biased region" description="Basic and acidic residues" evidence="1">
    <location>
        <begin position="59"/>
        <end position="73"/>
    </location>
</feature>
<feature type="compositionally biased region" description="Acidic residues" evidence="1">
    <location>
        <begin position="77"/>
        <end position="88"/>
    </location>
</feature>
<accession>A0A6C0AJX6</accession>
<reference evidence="2" key="1">
    <citation type="journal article" date="2020" name="Nature">
        <title>Giant virus diversity and host interactions through global metagenomics.</title>
        <authorList>
            <person name="Schulz F."/>
            <person name="Roux S."/>
            <person name="Paez-Espino D."/>
            <person name="Jungbluth S."/>
            <person name="Walsh D.A."/>
            <person name="Denef V.J."/>
            <person name="McMahon K.D."/>
            <person name="Konstantinidis K.T."/>
            <person name="Eloe-Fadrosh E.A."/>
            <person name="Kyrpides N.C."/>
            <person name="Woyke T."/>
        </authorList>
    </citation>
    <scope>NUCLEOTIDE SEQUENCE</scope>
    <source>
        <strain evidence="2">GVMAG-S-1035303-20</strain>
    </source>
</reference>